<keyword evidence="7" id="KW-1185">Reference proteome</keyword>
<comment type="caution">
    <text evidence="6">The sequence shown here is derived from an EMBL/GenBank/DDBJ whole genome shotgun (WGS) entry which is preliminary data.</text>
</comment>
<sequence>MNFFKDIKDTYNQAQQPQGYRATNAPAFPQVPGAHGGYPPPSAPPLPHPGYNPSYAPSYGPPSGGYPPPGPPGPPPPGPPTQQGFGFPSPSPGFSAPGYNPPPGPPPSGCETPSNPIFYIDADQLRVSSVRYPQPSPQPPSGGPGGGFPGQQYHQQQQQQQHKAQGGYPGQQYQQQHQQQQHHAPPGPPPGGYNRPGANQWHSQGPPPRPPTQVQNYGPQFQGANHQTAQPFFQYSQCTGKKKALCIGINYFGQNGELRGCINDARNMQRFLCNRYGYKTQDIVMLTDDSQNPRQKPTRENILQAMQWLTRGAAANDSLFFHYSGHGGQTKDVDGDEADGYDEVIYPLDFEKSGHIVDDLIHDILVKPLPPGCRLTAIFDSCHSGSAMDLPYIYSTEGKVKEPNLAAEAGQGLLSAVTAYAKGDMGGLFKSAMGVVKTATGNSSKADKHAKATRTSPADVISWSGCKDSQTSADTSEAGQATGAMSYAFIAALSTNTQQSYQELLNNIRDILKAKYSQKPQLSSSHPMDTNIMFIC</sequence>
<keyword evidence="3" id="KW-0378">Hydrolase</keyword>
<evidence type="ECO:0000256" key="2">
    <source>
        <dbReference type="ARBA" id="ARBA00022703"/>
    </source>
</evidence>
<reference evidence="6 7" key="1">
    <citation type="journal article" date="2020" name="ISME J.">
        <title>Uncovering the hidden diversity of litter-decomposition mechanisms in mushroom-forming fungi.</title>
        <authorList>
            <person name="Floudas D."/>
            <person name="Bentzer J."/>
            <person name="Ahren D."/>
            <person name="Johansson T."/>
            <person name="Persson P."/>
            <person name="Tunlid A."/>
        </authorList>
    </citation>
    <scope>NUCLEOTIDE SEQUENCE [LARGE SCALE GENOMIC DNA]</scope>
    <source>
        <strain evidence="6 7">CBS 146.42</strain>
    </source>
</reference>
<dbReference type="Pfam" id="PF00656">
    <property type="entry name" value="Peptidase_C14"/>
    <property type="match status" value="1"/>
</dbReference>
<dbReference type="Proteomes" id="UP000559027">
    <property type="component" value="Unassembled WGS sequence"/>
</dbReference>
<dbReference type="PANTHER" id="PTHR48104:SF30">
    <property type="entry name" value="METACASPASE-1"/>
    <property type="match status" value="1"/>
</dbReference>
<feature type="region of interest" description="Disordered" evidence="4">
    <location>
        <begin position="1"/>
        <end position="224"/>
    </location>
</feature>
<dbReference type="InterPro" id="IPR029030">
    <property type="entry name" value="Caspase-like_dom_sf"/>
</dbReference>
<protein>
    <recommendedName>
        <fullName evidence="5">Peptidase C14 caspase domain-containing protein</fullName>
    </recommendedName>
</protein>
<dbReference type="GO" id="GO:0004197">
    <property type="term" value="F:cysteine-type endopeptidase activity"/>
    <property type="evidence" value="ECO:0007669"/>
    <property type="project" value="InterPro"/>
</dbReference>
<evidence type="ECO:0000256" key="3">
    <source>
        <dbReference type="ARBA" id="ARBA00022807"/>
    </source>
</evidence>
<gene>
    <name evidence="6" type="ORF">D9756_003422</name>
</gene>
<accession>A0A8H5G6A0</accession>
<dbReference type="EMBL" id="JAACJO010000004">
    <property type="protein sequence ID" value="KAF5359174.1"/>
    <property type="molecule type" value="Genomic_DNA"/>
</dbReference>
<keyword evidence="3" id="KW-0645">Protease</keyword>
<feature type="compositionally biased region" description="Low complexity" evidence="4">
    <location>
        <begin position="150"/>
        <end position="184"/>
    </location>
</feature>
<evidence type="ECO:0000313" key="7">
    <source>
        <dbReference type="Proteomes" id="UP000559027"/>
    </source>
</evidence>
<organism evidence="6 7">
    <name type="scientific">Leucocoprinus leucothites</name>
    <dbReference type="NCBI Taxonomy" id="201217"/>
    <lineage>
        <taxon>Eukaryota</taxon>
        <taxon>Fungi</taxon>
        <taxon>Dikarya</taxon>
        <taxon>Basidiomycota</taxon>
        <taxon>Agaricomycotina</taxon>
        <taxon>Agaricomycetes</taxon>
        <taxon>Agaricomycetidae</taxon>
        <taxon>Agaricales</taxon>
        <taxon>Agaricineae</taxon>
        <taxon>Agaricaceae</taxon>
        <taxon>Leucocoprinus</taxon>
    </lineage>
</organism>
<keyword evidence="2" id="KW-0053">Apoptosis</keyword>
<dbReference type="SUPFAM" id="SSF52129">
    <property type="entry name" value="Caspase-like"/>
    <property type="match status" value="1"/>
</dbReference>
<dbReference type="AlphaFoldDB" id="A0A8H5G6A0"/>
<dbReference type="OrthoDB" id="3223806at2759"/>
<feature type="compositionally biased region" description="Low complexity" evidence="4">
    <location>
        <begin position="81"/>
        <end position="98"/>
    </location>
</feature>
<feature type="domain" description="Peptidase C14 caspase" evidence="5">
    <location>
        <begin position="241"/>
        <end position="527"/>
    </location>
</feature>
<feature type="compositionally biased region" description="Polar residues" evidence="4">
    <location>
        <begin position="212"/>
        <end position="224"/>
    </location>
</feature>
<evidence type="ECO:0000313" key="6">
    <source>
        <dbReference type="EMBL" id="KAF5359174.1"/>
    </source>
</evidence>
<feature type="compositionally biased region" description="Pro residues" evidence="4">
    <location>
        <begin position="99"/>
        <end position="108"/>
    </location>
</feature>
<dbReference type="GO" id="GO:0006915">
    <property type="term" value="P:apoptotic process"/>
    <property type="evidence" value="ECO:0007669"/>
    <property type="project" value="UniProtKB-KW"/>
</dbReference>
<feature type="compositionally biased region" description="Pro residues" evidence="4">
    <location>
        <begin position="38"/>
        <end position="50"/>
    </location>
</feature>
<dbReference type="Gene3D" id="3.40.50.12660">
    <property type="match status" value="2"/>
</dbReference>
<dbReference type="GO" id="GO:0005737">
    <property type="term" value="C:cytoplasm"/>
    <property type="evidence" value="ECO:0007669"/>
    <property type="project" value="TreeGrafter"/>
</dbReference>
<evidence type="ECO:0000256" key="4">
    <source>
        <dbReference type="SAM" id="MobiDB-lite"/>
    </source>
</evidence>
<comment type="similarity">
    <text evidence="1">Belongs to the peptidase C14B family.</text>
</comment>
<evidence type="ECO:0000256" key="1">
    <source>
        <dbReference type="ARBA" id="ARBA00009005"/>
    </source>
</evidence>
<dbReference type="InterPro" id="IPR011600">
    <property type="entry name" value="Pept_C14_caspase"/>
</dbReference>
<dbReference type="GO" id="GO:0006508">
    <property type="term" value="P:proteolysis"/>
    <property type="evidence" value="ECO:0007669"/>
    <property type="project" value="InterPro"/>
</dbReference>
<feature type="compositionally biased region" description="Pro residues" evidence="4">
    <location>
        <begin position="64"/>
        <end position="80"/>
    </location>
</feature>
<proteinExistence type="inferred from homology"/>
<name>A0A8H5G6A0_9AGAR</name>
<evidence type="ECO:0000259" key="5">
    <source>
        <dbReference type="Pfam" id="PF00656"/>
    </source>
</evidence>
<keyword evidence="3" id="KW-0788">Thiol protease</keyword>
<dbReference type="PANTHER" id="PTHR48104">
    <property type="entry name" value="METACASPASE-4"/>
    <property type="match status" value="1"/>
</dbReference>
<dbReference type="InterPro" id="IPR050452">
    <property type="entry name" value="Metacaspase"/>
</dbReference>